<dbReference type="AlphaFoldDB" id="A0A075G216"/>
<evidence type="ECO:0000313" key="1">
    <source>
        <dbReference type="EMBL" id="AIE98120.1"/>
    </source>
</evidence>
<proteinExistence type="predicted"/>
<dbReference type="SUPFAM" id="SSF109604">
    <property type="entry name" value="HD-domain/PDEase-like"/>
    <property type="match status" value="1"/>
</dbReference>
<name>A0A075G216_9ARCH</name>
<organism evidence="1">
    <name type="scientific">uncultured marine thaumarchaeote KM3_04_D06</name>
    <dbReference type="NCBI Taxonomy" id="1455965"/>
    <lineage>
        <taxon>Archaea</taxon>
        <taxon>Nitrososphaerota</taxon>
        <taxon>environmental samples</taxon>
    </lineage>
</organism>
<dbReference type="EMBL" id="KF900526">
    <property type="protein sequence ID" value="AIE98120.1"/>
    <property type="molecule type" value="Genomic_DNA"/>
</dbReference>
<protein>
    <submittedName>
        <fullName evidence="1">Uncharacterized protein</fullName>
    </submittedName>
</protein>
<sequence length="445" mass="51662">MKILLTSITTPSILRKKIMDMGKKNGLTQPCFEKMLDYTIDIFESNGLGTAYYGYHNIDHELEVTLGTLLVCGGEESIPELSKDDLKYLYVSALFHDFDPEKSVDKPHEENVLKSISLDSTIKDLIIKAGIDFEIIKVLILRTVYPWEGDLRERAEKEIEKCFQISEITKDNPEMQKHYLWLGWLLSIIDRVTGYALGDFSKALHLAKMNSHASAWNPALMIKRSVMYFEGLIGGESDMCEMVLRCLPKHMRKNFMQNVQEFMKLRQKEIQIQSDFLYDNLKLVSKIESMPIRKDKTFVDVLHSIYLELPRPLRLEEKDFGESINDSDVLLNTVRLGNTGGPIIGFAKGGPLENYKFRVEVRDENHGKRNTMFLEPIALKMGYWGLGGGHMMRQLFLMQAHTMKYEFLTSFALRDVIEKRTKSFERAEFVTKFDPERWDYYRIKL</sequence>
<reference evidence="1" key="1">
    <citation type="journal article" date="2014" name="Genome Biol. Evol.">
        <title>Pangenome evidence for extensive interdomain horizontal transfer affecting lineage core and shell genes in uncultured planktonic thaumarchaeota and euryarchaeota.</title>
        <authorList>
            <person name="Deschamps P."/>
            <person name="Zivanovic Y."/>
            <person name="Moreira D."/>
            <person name="Rodriguez-Valera F."/>
            <person name="Lopez-Garcia P."/>
        </authorList>
    </citation>
    <scope>NUCLEOTIDE SEQUENCE</scope>
</reference>
<accession>A0A075G216</accession>